<comment type="caution">
    <text evidence="1">The sequence shown here is derived from an EMBL/GenBank/DDBJ whole genome shotgun (WGS) entry which is preliminary data.</text>
</comment>
<dbReference type="AlphaFoldDB" id="A0AAV6YZ52"/>
<accession>A0AAV6YZ52</accession>
<evidence type="ECO:0000313" key="2">
    <source>
        <dbReference type="Proteomes" id="UP000824782"/>
    </source>
</evidence>
<name>A0AAV6YZ52_ENGPU</name>
<dbReference type="EMBL" id="WNYA01010849">
    <property type="protein sequence ID" value="KAG8540305.1"/>
    <property type="molecule type" value="Genomic_DNA"/>
</dbReference>
<sequence>MWKGVCVSGVQLPLTDRLLSADLEEHRSEQVCHPLPLLELVFWLEVSV</sequence>
<protein>
    <submittedName>
        <fullName evidence="1">Uncharacterized protein</fullName>
    </submittedName>
</protein>
<keyword evidence="2" id="KW-1185">Reference proteome</keyword>
<gene>
    <name evidence="1" type="ORF">GDO81_019517</name>
</gene>
<organism evidence="1 2">
    <name type="scientific">Engystomops pustulosus</name>
    <name type="common">Tungara frog</name>
    <name type="synonym">Physalaemus pustulosus</name>
    <dbReference type="NCBI Taxonomy" id="76066"/>
    <lineage>
        <taxon>Eukaryota</taxon>
        <taxon>Metazoa</taxon>
        <taxon>Chordata</taxon>
        <taxon>Craniata</taxon>
        <taxon>Vertebrata</taxon>
        <taxon>Euteleostomi</taxon>
        <taxon>Amphibia</taxon>
        <taxon>Batrachia</taxon>
        <taxon>Anura</taxon>
        <taxon>Neobatrachia</taxon>
        <taxon>Hyloidea</taxon>
        <taxon>Leptodactylidae</taxon>
        <taxon>Leiuperinae</taxon>
        <taxon>Engystomops</taxon>
    </lineage>
</organism>
<dbReference type="Proteomes" id="UP000824782">
    <property type="component" value="Unassembled WGS sequence"/>
</dbReference>
<reference evidence="1" key="1">
    <citation type="thesis" date="2020" institute="ProQuest LLC" country="789 East Eisenhower Parkway, Ann Arbor, MI, USA">
        <title>Comparative Genomics and Chromosome Evolution.</title>
        <authorList>
            <person name="Mudd A.B."/>
        </authorList>
    </citation>
    <scope>NUCLEOTIDE SEQUENCE</scope>
    <source>
        <strain evidence="1">237g6f4</strain>
        <tissue evidence="1">Blood</tissue>
    </source>
</reference>
<evidence type="ECO:0000313" key="1">
    <source>
        <dbReference type="EMBL" id="KAG8540305.1"/>
    </source>
</evidence>
<proteinExistence type="predicted"/>